<dbReference type="Pfam" id="PF19054">
    <property type="entry name" value="DUF5753"/>
    <property type="match status" value="1"/>
</dbReference>
<dbReference type="SUPFAM" id="SSF47413">
    <property type="entry name" value="lambda repressor-like DNA-binding domains"/>
    <property type="match status" value="1"/>
</dbReference>
<dbReference type="Pfam" id="PF13560">
    <property type="entry name" value="HTH_31"/>
    <property type="match status" value="1"/>
</dbReference>
<dbReference type="CDD" id="cd00093">
    <property type="entry name" value="HTH_XRE"/>
    <property type="match status" value="1"/>
</dbReference>
<dbReference type="PROSITE" id="PS50943">
    <property type="entry name" value="HTH_CROC1"/>
    <property type="match status" value="1"/>
</dbReference>
<evidence type="ECO:0000313" key="2">
    <source>
        <dbReference type="EMBL" id="MEE2049555.1"/>
    </source>
</evidence>
<protein>
    <submittedName>
        <fullName evidence="2">Helix-turn-helix transcriptional regulator</fullName>
    </submittedName>
</protein>
<evidence type="ECO:0000259" key="1">
    <source>
        <dbReference type="PROSITE" id="PS50943"/>
    </source>
</evidence>
<dbReference type="InterPro" id="IPR043917">
    <property type="entry name" value="DUF5753"/>
</dbReference>
<feature type="domain" description="HTH cro/C1-type" evidence="1">
    <location>
        <begin position="46"/>
        <end position="100"/>
    </location>
</feature>
<dbReference type="Proteomes" id="UP001348641">
    <property type="component" value="Unassembled WGS sequence"/>
</dbReference>
<dbReference type="InterPro" id="IPR010982">
    <property type="entry name" value="Lambda_DNA-bd_dom_sf"/>
</dbReference>
<reference evidence="2 3" key="1">
    <citation type="submission" date="2023-07" db="EMBL/GenBank/DDBJ databases">
        <authorList>
            <person name="Girao M."/>
            <person name="Carvalho M.F."/>
        </authorList>
    </citation>
    <scope>NUCLEOTIDE SEQUENCE [LARGE SCALE GENOMIC DNA]</scope>
    <source>
        <strain evidence="2 3">66/93</strain>
    </source>
</reference>
<name>A0ABU7KJS8_9ACTN</name>
<accession>A0ABU7KJS8</accession>
<dbReference type="RefSeq" id="WP_330156818.1">
    <property type="nucleotide sequence ID" value="NZ_BAAAJA010000014.1"/>
</dbReference>
<dbReference type="SMART" id="SM00530">
    <property type="entry name" value="HTH_XRE"/>
    <property type="match status" value="1"/>
</dbReference>
<comment type="caution">
    <text evidence="2">The sequence shown here is derived from an EMBL/GenBank/DDBJ whole genome shotgun (WGS) entry which is preliminary data.</text>
</comment>
<proteinExistence type="predicted"/>
<gene>
    <name evidence="2" type="ORF">Q8A49_03500</name>
</gene>
<dbReference type="EMBL" id="JAUUCC010000005">
    <property type="protein sequence ID" value="MEE2049555.1"/>
    <property type="molecule type" value="Genomic_DNA"/>
</dbReference>
<dbReference type="Gene3D" id="1.10.260.40">
    <property type="entry name" value="lambda repressor-like DNA-binding domains"/>
    <property type="match status" value="1"/>
</dbReference>
<organism evidence="2 3">
    <name type="scientific">Nocardiopsis tropica</name>
    <dbReference type="NCBI Taxonomy" id="109330"/>
    <lineage>
        <taxon>Bacteria</taxon>
        <taxon>Bacillati</taxon>
        <taxon>Actinomycetota</taxon>
        <taxon>Actinomycetes</taxon>
        <taxon>Streptosporangiales</taxon>
        <taxon>Nocardiopsidaceae</taxon>
        <taxon>Nocardiopsis</taxon>
    </lineage>
</organism>
<dbReference type="InterPro" id="IPR001387">
    <property type="entry name" value="Cro/C1-type_HTH"/>
</dbReference>
<evidence type="ECO:0000313" key="3">
    <source>
        <dbReference type="Proteomes" id="UP001348641"/>
    </source>
</evidence>
<sequence>MRDQGIGCCRLQVYGSVVLLVFPSGDRADMEKKRGKAKWRKVGGELRALRTGANLRQKDVAPHAGVVPAQVSAWENGIRGMSGAQALALDRALNANGRLVRVYENAETPENLPKWYAQVPEIEQRVSELREYQCQLVPGLIQTDAYARAAIRDALPWASDTEVKQMVTSRTGRRSLLAKDGSPLVTIVVEEFVLSRAIGDESIQAAQLDRVLELAERGKIRFQVVPTDVRNHYGTAGPFRIYTFPDRPALASAEYTAGEVLIDDLDTVQKCMTIFGFLQAEALPMAASVELVRKVRKGIDE</sequence>